<dbReference type="EMBL" id="BGPR01001004">
    <property type="protein sequence ID" value="GBM42749.1"/>
    <property type="molecule type" value="Genomic_DNA"/>
</dbReference>
<protein>
    <submittedName>
        <fullName evidence="1">Uncharacterized protein</fullName>
    </submittedName>
</protein>
<dbReference type="AlphaFoldDB" id="A0A4Y2FQY7"/>
<gene>
    <name evidence="1" type="ORF">AVEN_81575_1</name>
</gene>
<accession>A0A4Y2FQY7</accession>
<name>A0A4Y2FQY7_ARAVE</name>
<evidence type="ECO:0000313" key="1">
    <source>
        <dbReference type="EMBL" id="GBM42749.1"/>
    </source>
</evidence>
<sequence length="96" mass="11101">MDANSESETWYEIYPSDSEGTKLTEFISSHFNLLLTVWRLRTFSAHKSRSAIALATQTVNMRDCGPTFCGTQRGLVTLMLQWLELICWKMFPFDMP</sequence>
<evidence type="ECO:0000313" key="2">
    <source>
        <dbReference type="Proteomes" id="UP000499080"/>
    </source>
</evidence>
<dbReference type="Proteomes" id="UP000499080">
    <property type="component" value="Unassembled WGS sequence"/>
</dbReference>
<reference evidence="1 2" key="1">
    <citation type="journal article" date="2019" name="Sci. Rep.">
        <title>Orb-weaving spider Araneus ventricosus genome elucidates the spidroin gene catalogue.</title>
        <authorList>
            <person name="Kono N."/>
            <person name="Nakamura H."/>
            <person name="Ohtoshi R."/>
            <person name="Moran D.A.P."/>
            <person name="Shinohara A."/>
            <person name="Yoshida Y."/>
            <person name="Fujiwara M."/>
            <person name="Mori M."/>
            <person name="Tomita M."/>
            <person name="Arakawa K."/>
        </authorList>
    </citation>
    <scope>NUCLEOTIDE SEQUENCE [LARGE SCALE GENOMIC DNA]</scope>
</reference>
<organism evidence="1 2">
    <name type="scientific">Araneus ventricosus</name>
    <name type="common">Orbweaver spider</name>
    <name type="synonym">Epeira ventricosa</name>
    <dbReference type="NCBI Taxonomy" id="182803"/>
    <lineage>
        <taxon>Eukaryota</taxon>
        <taxon>Metazoa</taxon>
        <taxon>Ecdysozoa</taxon>
        <taxon>Arthropoda</taxon>
        <taxon>Chelicerata</taxon>
        <taxon>Arachnida</taxon>
        <taxon>Araneae</taxon>
        <taxon>Araneomorphae</taxon>
        <taxon>Entelegynae</taxon>
        <taxon>Araneoidea</taxon>
        <taxon>Araneidae</taxon>
        <taxon>Araneus</taxon>
    </lineage>
</organism>
<comment type="caution">
    <text evidence="1">The sequence shown here is derived from an EMBL/GenBank/DDBJ whole genome shotgun (WGS) entry which is preliminary data.</text>
</comment>
<keyword evidence="2" id="KW-1185">Reference proteome</keyword>
<proteinExistence type="predicted"/>